<keyword evidence="5" id="KW-0325">Glycoprotein</keyword>
<dbReference type="GO" id="GO:0005576">
    <property type="term" value="C:extracellular region"/>
    <property type="evidence" value="ECO:0007669"/>
    <property type="project" value="UniProtKB-SubCell"/>
</dbReference>
<dbReference type="EMBL" id="OU900108">
    <property type="protein sequence ID" value="CAG9857799.1"/>
    <property type="molecule type" value="Genomic_DNA"/>
</dbReference>
<dbReference type="InterPro" id="IPR017996">
    <property type="entry name" value="MRJP/yellow-related"/>
</dbReference>
<dbReference type="Proteomes" id="UP001153712">
    <property type="component" value="Chromosome 15"/>
</dbReference>
<keyword evidence="9" id="KW-1185">Reference proteome</keyword>
<dbReference type="AlphaFoldDB" id="A0A9N9XMN3"/>
<feature type="chain" id="PRO_5040182793" evidence="7">
    <location>
        <begin position="20"/>
        <end position="473"/>
    </location>
</feature>
<evidence type="ECO:0000256" key="1">
    <source>
        <dbReference type="ARBA" id="ARBA00004613"/>
    </source>
</evidence>
<evidence type="ECO:0000313" key="9">
    <source>
        <dbReference type="Proteomes" id="UP001153712"/>
    </source>
</evidence>
<evidence type="ECO:0000256" key="3">
    <source>
        <dbReference type="ARBA" id="ARBA00022525"/>
    </source>
</evidence>
<feature type="region of interest" description="Disordered" evidence="6">
    <location>
        <begin position="444"/>
        <end position="473"/>
    </location>
</feature>
<evidence type="ECO:0000256" key="4">
    <source>
        <dbReference type="ARBA" id="ARBA00022729"/>
    </source>
</evidence>
<dbReference type="OrthoDB" id="8184345at2759"/>
<reference evidence="8" key="1">
    <citation type="submission" date="2022-01" db="EMBL/GenBank/DDBJ databases">
        <authorList>
            <person name="King R."/>
        </authorList>
    </citation>
    <scope>NUCLEOTIDE SEQUENCE</scope>
</reference>
<dbReference type="PRINTS" id="PR01366">
    <property type="entry name" value="ROYALJELLY"/>
</dbReference>
<dbReference type="FunFam" id="2.120.10.30:FF:000045">
    <property type="entry name" value="Blast:Protein yellow"/>
    <property type="match status" value="1"/>
</dbReference>
<dbReference type="PANTHER" id="PTHR10009:SF7">
    <property type="entry name" value="GH10609P-RELATED"/>
    <property type="match status" value="1"/>
</dbReference>
<comment type="similarity">
    <text evidence="2">Belongs to the major royal jelly protein family.</text>
</comment>
<evidence type="ECO:0000256" key="5">
    <source>
        <dbReference type="ARBA" id="ARBA00023180"/>
    </source>
</evidence>
<dbReference type="PANTHER" id="PTHR10009">
    <property type="entry name" value="PROTEIN YELLOW-RELATED"/>
    <property type="match status" value="1"/>
</dbReference>
<dbReference type="SUPFAM" id="SSF63825">
    <property type="entry name" value="YWTD domain"/>
    <property type="match status" value="1"/>
</dbReference>
<dbReference type="InterPro" id="IPR011042">
    <property type="entry name" value="6-blade_b-propeller_TolB-like"/>
</dbReference>
<comment type="subcellular location">
    <subcellularLocation>
        <location evidence="1">Secreted</location>
    </subcellularLocation>
</comment>
<keyword evidence="4 7" id="KW-0732">Signal</keyword>
<evidence type="ECO:0000256" key="7">
    <source>
        <dbReference type="SAM" id="SignalP"/>
    </source>
</evidence>
<name>A0A9N9XMN3_PHYSR</name>
<evidence type="ECO:0000256" key="6">
    <source>
        <dbReference type="SAM" id="MobiDB-lite"/>
    </source>
</evidence>
<organism evidence="8 9">
    <name type="scientific">Phyllotreta striolata</name>
    <name type="common">Striped flea beetle</name>
    <name type="synonym">Crioceris striolata</name>
    <dbReference type="NCBI Taxonomy" id="444603"/>
    <lineage>
        <taxon>Eukaryota</taxon>
        <taxon>Metazoa</taxon>
        <taxon>Ecdysozoa</taxon>
        <taxon>Arthropoda</taxon>
        <taxon>Hexapoda</taxon>
        <taxon>Insecta</taxon>
        <taxon>Pterygota</taxon>
        <taxon>Neoptera</taxon>
        <taxon>Endopterygota</taxon>
        <taxon>Coleoptera</taxon>
        <taxon>Polyphaga</taxon>
        <taxon>Cucujiformia</taxon>
        <taxon>Chrysomeloidea</taxon>
        <taxon>Chrysomelidae</taxon>
        <taxon>Galerucinae</taxon>
        <taxon>Alticini</taxon>
        <taxon>Phyllotreta</taxon>
    </lineage>
</organism>
<dbReference type="Pfam" id="PF03022">
    <property type="entry name" value="MRJP"/>
    <property type="match status" value="1"/>
</dbReference>
<proteinExistence type="inferred from homology"/>
<evidence type="ECO:0000313" key="8">
    <source>
        <dbReference type="EMBL" id="CAG9857799.1"/>
    </source>
</evidence>
<feature type="signal peptide" evidence="7">
    <location>
        <begin position="1"/>
        <end position="19"/>
    </location>
</feature>
<sequence length="473" mass="53993">MRIICIILCIASLSPITSSSSPYYSRSHHHHNSESYSYLCLVLGLCSGSSNSHYSGDKLTTVYQWKYLNYAYDSAQQMQTDYRTGNLVPRKPAPIDVDVYYDRRFGHQKVFVTSPRFQAGVPAALGMVVLDRNGEPYVKPYPSWGWHENPARCNRDRIVSVYRIEIDECDRLWVLDNGQLDENVICPPQLLVFDLRNDRLIHRYEIPRDQYQIDSTFVTPIVEVKSRANSCRNTFVYAADCVANSILVYDMSKEKSWVFKHSSMYPDPDWANYHIAGESFDIMDGVLGMALSPALSKEGRKLYYHAMSSDTEHWVYTKDLQNQTATENAQIFNTYTGRRGTQSAAEAVDSDGILYFGLMSEIDVACFDTRGKYGRNCPSTDIVARNNDTLQFISGMKVVRNPRGVEELWLLSSRFQKVANDNIRNNEYNFRIMKGNVEELKKGTKCQRGGYPGKETTARGAGPVIFPDNNRKR</sequence>
<keyword evidence="3" id="KW-0964">Secreted</keyword>
<protein>
    <submittedName>
        <fullName evidence="8">Uncharacterized protein</fullName>
    </submittedName>
</protein>
<gene>
    <name evidence="8" type="ORF">PHYEVI_LOCUS4198</name>
</gene>
<evidence type="ECO:0000256" key="2">
    <source>
        <dbReference type="ARBA" id="ARBA00009127"/>
    </source>
</evidence>
<accession>A0A9N9XMN3</accession>
<dbReference type="Gene3D" id="2.120.10.30">
    <property type="entry name" value="TolB, C-terminal domain"/>
    <property type="match status" value="1"/>
</dbReference>